<dbReference type="InterPro" id="IPR036950">
    <property type="entry name" value="PBP_transglycosylase"/>
</dbReference>
<dbReference type="GO" id="GO:0006508">
    <property type="term" value="P:proteolysis"/>
    <property type="evidence" value="ECO:0007669"/>
    <property type="project" value="UniProtKB-KW"/>
</dbReference>
<feature type="region of interest" description="Disordered" evidence="15">
    <location>
        <begin position="1"/>
        <end position="20"/>
    </location>
</feature>
<evidence type="ECO:0000313" key="20">
    <source>
        <dbReference type="Proteomes" id="UP001214043"/>
    </source>
</evidence>
<dbReference type="Proteomes" id="UP001214043">
    <property type="component" value="Chromosome"/>
</dbReference>
<dbReference type="AlphaFoldDB" id="A0AAE9ZED1"/>
<dbReference type="GO" id="GO:0009252">
    <property type="term" value="P:peptidoglycan biosynthetic process"/>
    <property type="evidence" value="ECO:0007669"/>
    <property type="project" value="UniProtKB-KW"/>
</dbReference>
<dbReference type="GO" id="GO:0008360">
    <property type="term" value="P:regulation of cell shape"/>
    <property type="evidence" value="ECO:0007669"/>
    <property type="project" value="UniProtKB-KW"/>
</dbReference>
<dbReference type="Pfam" id="PF00905">
    <property type="entry name" value="Transpeptidase"/>
    <property type="match status" value="1"/>
</dbReference>
<dbReference type="NCBIfam" id="TIGR02074">
    <property type="entry name" value="PBP_1a_fam"/>
    <property type="match status" value="1"/>
</dbReference>
<feature type="domain" description="Penicillin-binding protein transpeptidase" evidence="17">
    <location>
        <begin position="402"/>
        <end position="663"/>
    </location>
</feature>
<dbReference type="GO" id="GO:0009002">
    <property type="term" value="F:serine-type D-Ala-D-Ala carboxypeptidase activity"/>
    <property type="evidence" value="ECO:0007669"/>
    <property type="project" value="UniProtKB-EC"/>
</dbReference>
<comment type="pathway">
    <text evidence="1">Cell wall biogenesis; peptidoglycan biosynthesis.</text>
</comment>
<dbReference type="GO" id="GO:0030288">
    <property type="term" value="C:outer membrane-bounded periplasmic space"/>
    <property type="evidence" value="ECO:0007669"/>
    <property type="project" value="TreeGrafter"/>
</dbReference>
<evidence type="ECO:0000256" key="13">
    <source>
        <dbReference type="ARBA" id="ARBA00034000"/>
    </source>
</evidence>
<dbReference type="Gene3D" id="1.10.3810.10">
    <property type="entry name" value="Biosynthetic peptidoglycan transglycosylase-like"/>
    <property type="match status" value="1"/>
</dbReference>
<dbReference type="PANTHER" id="PTHR32282:SF33">
    <property type="entry name" value="PEPTIDOGLYCAN GLYCOSYLTRANSFERASE"/>
    <property type="match status" value="1"/>
</dbReference>
<keyword evidence="4" id="KW-0121">Carboxypeptidase</keyword>
<evidence type="ECO:0000256" key="6">
    <source>
        <dbReference type="ARBA" id="ARBA00022676"/>
    </source>
</evidence>
<evidence type="ECO:0000256" key="5">
    <source>
        <dbReference type="ARBA" id="ARBA00022670"/>
    </source>
</evidence>
<keyword evidence="6" id="KW-0328">Glycosyltransferase</keyword>
<evidence type="ECO:0000256" key="3">
    <source>
        <dbReference type="ARBA" id="ARBA00007739"/>
    </source>
</evidence>
<dbReference type="GO" id="GO:0008658">
    <property type="term" value="F:penicillin binding"/>
    <property type="evidence" value="ECO:0007669"/>
    <property type="project" value="InterPro"/>
</dbReference>
<feature type="compositionally biased region" description="Basic and acidic residues" evidence="15">
    <location>
        <begin position="1"/>
        <end position="10"/>
    </location>
</feature>
<evidence type="ECO:0000256" key="16">
    <source>
        <dbReference type="SAM" id="Phobius"/>
    </source>
</evidence>
<gene>
    <name evidence="19" type="ORF">PUV54_03185</name>
</gene>
<proteinExistence type="inferred from homology"/>
<dbReference type="GO" id="GO:0008955">
    <property type="term" value="F:peptidoglycan glycosyltransferase activity"/>
    <property type="evidence" value="ECO:0007669"/>
    <property type="project" value="UniProtKB-EC"/>
</dbReference>
<feature type="domain" description="Glycosyl transferase family 51" evidence="18">
    <location>
        <begin position="142"/>
        <end position="314"/>
    </location>
</feature>
<evidence type="ECO:0000256" key="11">
    <source>
        <dbReference type="ARBA" id="ARBA00023268"/>
    </source>
</evidence>
<evidence type="ECO:0000256" key="15">
    <source>
        <dbReference type="SAM" id="MobiDB-lite"/>
    </source>
</evidence>
<accession>A0AAE9ZED1</accession>
<dbReference type="SUPFAM" id="SSF56601">
    <property type="entry name" value="beta-lactamase/transpeptidase-like"/>
    <property type="match status" value="1"/>
</dbReference>
<evidence type="ECO:0000256" key="12">
    <source>
        <dbReference type="ARBA" id="ARBA00023316"/>
    </source>
</evidence>
<protein>
    <submittedName>
        <fullName evidence="19">Penicillin-binding protein 1A</fullName>
    </submittedName>
</protein>
<organism evidence="19 20">
    <name type="scientific">Hyphococcus flavus</name>
    <dbReference type="NCBI Taxonomy" id="1866326"/>
    <lineage>
        <taxon>Bacteria</taxon>
        <taxon>Pseudomonadati</taxon>
        <taxon>Pseudomonadota</taxon>
        <taxon>Alphaproteobacteria</taxon>
        <taxon>Parvularculales</taxon>
        <taxon>Parvularculaceae</taxon>
        <taxon>Hyphococcus</taxon>
    </lineage>
</organism>
<keyword evidence="7" id="KW-0808">Transferase</keyword>
<keyword evidence="10" id="KW-0573">Peptidoglycan synthesis</keyword>
<keyword evidence="20" id="KW-1185">Reference proteome</keyword>
<dbReference type="PANTHER" id="PTHR32282">
    <property type="entry name" value="BINDING PROTEIN TRANSPEPTIDASE, PUTATIVE-RELATED"/>
    <property type="match status" value="1"/>
</dbReference>
<feature type="transmembrane region" description="Helical" evidence="16">
    <location>
        <begin position="91"/>
        <end position="114"/>
    </location>
</feature>
<evidence type="ECO:0000256" key="4">
    <source>
        <dbReference type="ARBA" id="ARBA00022645"/>
    </source>
</evidence>
<name>A0AAE9ZED1_9PROT</name>
<evidence type="ECO:0000256" key="7">
    <source>
        <dbReference type="ARBA" id="ARBA00022679"/>
    </source>
</evidence>
<comment type="catalytic activity">
    <reaction evidence="14">
        <text>[GlcNAc-(1-&gt;4)-Mur2Ac(oyl-L-Ala-gamma-D-Glu-L-Lys-D-Ala-D-Ala)](n)-di-trans,octa-cis-undecaprenyl diphosphate + beta-D-GlcNAc-(1-&gt;4)-Mur2Ac(oyl-L-Ala-gamma-D-Glu-L-Lys-D-Ala-D-Ala)-di-trans,octa-cis-undecaprenyl diphosphate = [GlcNAc-(1-&gt;4)-Mur2Ac(oyl-L-Ala-gamma-D-Glu-L-Lys-D-Ala-D-Ala)](n+1)-di-trans,octa-cis-undecaprenyl diphosphate + di-trans,octa-cis-undecaprenyl diphosphate + H(+)</text>
        <dbReference type="Rhea" id="RHEA:23708"/>
        <dbReference type="Rhea" id="RHEA-COMP:9602"/>
        <dbReference type="Rhea" id="RHEA-COMP:9603"/>
        <dbReference type="ChEBI" id="CHEBI:15378"/>
        <dbReference type="ChEBI" id="CHEBI:58405"/>
        <dbReference type="ChEBI" id="CHEBI:60033"/>
        <dbReference type="ChEBI" id="CHEBI:78435"/>
        <dbReference type="EC" id="2.4.99.28"/>
    </reaction>
</comment>
<keyword evidence="11" id="KW-0511">Multifunctional enzyme</keyword>
<dbReference type="InterPro" id="IPR050396">
    <property type="entry name" value="Glycosyltr_51/Transpeptidase"/>
</dbReference>
<dbReference type="Gene3D" id="3.40.710.10">
    <property type="entry name" value="DD-peptidase/beta-lactamase superfamily"/>
    <property type="match status" value="1"/>
</dbReference>
<comment type="catalytic activity">
    <reaction evidence="13">
        <text>Preferential cleavage: (Ac)2-L-Lys-D-Ala-|-D-Ala. Also transpeptidation of peptidyl-alanyl moieties that are N-acyl substituents of D-alanine.</text>
        <dbReference type="EC" id="3.4.16.4"/>
    </reaction>
</comment>
<keyword evidence="16" id="KW-0812">Transmembrane</keyword>
<dbReference type="FunFam" id="1.10.3810.10:FF:000001">
    <property type="entry name" value="Penicillin-binding protein 1A"/>
    <property type="match status" value="1"/>
</dbReference>
<reference evidence="19" key="1">
    <citation type="submission" date="2023-02" db="EMBL/GenBank/DDBJ databases">
        <title>Genome sequence of Hyphococcus flavus.</title>
        <authorList>
            <person name="Rong J.-C."/>
            <person name="Zhao Q."/>
            <person name="Yi M."/>
            <person name="Wu J.-Y."/>
        </authorList>
    </citation>
    <scope>NUCLEOTIDE SEQUENCE</scope>
    <source>
        <strain evidence="19">MCCC 1K03223</strain>
    </source>
</reference>
<dbReference type="GO" id="GO:0071555">
    <property type="term" value="P:cell wall organization"/>
    <property type="evidence" value="ECO:0007669"/>
    <property type="project" value="UniProtKB-KW"/>
</dbReference>
<dbReference type="SUPFAM" id="SSF53955">
    <property type="entry name" value="Lysozyme-like"/>
    <property type="match status" value="1"/>
</dbReference>
<dbReference type="InterPro" id="IPR012338">
    <property type="entry name" value="Beta-lactam/transpept-like"/>
</dbReference>
<sequence>MGDDKQEKSKTPATKRAAKQNYDPSGLRAIAIGLMAGLNRNAKALGAVTARLAGRVFNKGKSKKRNPYAEDTKYPKKPGEGFAWRNLMGSIGGAGVSLVFLGAIAGLGFAFIYMAPRVPEGADLWNVNRQAAIIVLDRNGEEIAARGARYGEHVDPGELPDHLIQAILSTEDRRFYDHGGVDLRGTTRAMISNLKAGGVVEGGSTITQQLAKNLFLSPRQTYERKAREALLALWIEGHYSKDEILSLYLNRIYLGAGAYGVESASQTYFGKSARDVTLAEAAMLAGLPKAPSTYAPTQNPAGAQRRANEVLDNLLEIGAVEPFAAREARLKPPVIINQNVDSDLGYFFDYVAAEAKKRSPNATGDVIVRTTIDQKLQRDAEAAVKAALDVETRIKGADQAALVAYDASGALRAMVGGRSYKESQFNRAVQSKRQPGSAFKPFVYVAAMEAGMTPNTRFVDRPIDIAGWQPTNYTEGFAGPVRLSEALAKSINTVAVQVTETVGRGRVAEAAKRLGIKSDIQSHRSIALGAVDVTLEELTGAYIPFANHGLAPTPYAIEKIETRDGEVLFEHENSEPQRVMSEDVAMKMNHLLYQVMLSGTGRRAYLGRRQAAGKTGTTNDWRDAWFVGYTPQLIAGVWVGNDAYTPMEKVTGGSTPAAIWKEFMLSAHQGLRLEELDGAYPAVTYASEPVLLDFYDQVARGFRRVRRDGDERRGRRMRRN</sequence>
<dbReference type="InterPro" id="IPR001460">
    <property type="entry name" value="PCN-bd_Tpept"/>
</dbReference>
<keyword evidence="8" id="KW-0378">Hydrolase</keyword>
<dbReference type="KEGG" id="hfl:PUV54_03185"/>
<dbReference type="InterPro" id="IPR001264">
    <property type="entry name" value="Glyco_trans_51"/>
</dbReference>
<evidence type="ECO:0000259" key="17">
    <source>
        <dbReference type="Pfam" id="PF00905"/>
    </source>
</evidence>
<evidence type="ECO:0000256" key="8">
    <source>
        <dbReference type="ARBA" id="ARBA00022801"/>
    </source>
</evidence>
<keyword evidence="9" id="KW-0133">Cell shape</keyword>
<evidence type="ECO:0000256" key="2">
    <source>
        <dbReference type="ARBA" id="ARBA00007090"/>
    </source>
</evidence>
<keyword evidence="16" id="KW-0472">Membrane</keyword>
<evidence type="ECO:0000256" key="1">
    <source>
        <dbReference type="ARBA" id="ARBA00004752"/>
    </source>
</evidence>
<evidence type="ECO:0000259" key="18">
    <source>
        <dbReference type="Pfam" id="PF00912"/>
    </source>
</evidence>
<keyword evidence="12" id="KW-0961">Cell wall biogenesis/degradation</keyword>
<keyword evidence="5" id="KW-0645">Protease</keyword>
<evidence type="ECO:0000256" key="9">
    <source>
        <dbReference type="ARBA" id="ARBA00022960"/>
    </source>
</evidence>
<dbReference type="Pfam" id="PF00912">
    <property type="entry name" value="Transgly"/>
    <property type="match status" value="1"/>
</dbReference>
<dbReference type="RefSeq" id="WP_274494096.1">
    <property type="nucleotide sequence ID" value="NZ_CP118166.1"/>
</dbReference>
<comment type="similarity">
    <text evidence="2">In the C-terminal section; belongs to the transpeptidase family.</text>
</comment>
<evidence type="ECO:0000256" key="14">
    <source>
        <dbReference type="ARBA" id="ARBA00049902"/>
    </source>
</evidence>
<dbReference type="EMBL" id="CP118166">
    <property type="protein sequence ID" value="WDI32195.1"/>
    <property type="molecule type" value="Genomic_DNA"/>
</dbReference>
<comment type="similarity">
    <text evidence="3">In the N-terminal section; belongs to the glycosyltransferase 51 family.</text>
</comment>
<evidence type="ECO:0000256" key="10">
    <source>
        <dbReference type="ARBA" id="ARBA00022984"/>
    </source>
</evidence>
<evidence type="ECO:0000313" key="19">
    <source>
        <dbReference type="EMBL" id="WDI32195.1"/>
    </source>
</evidence>
<keyword evidence="16" id="KW-1133">Transmembrane helix</keyword>
<dbReference type="InterPro" id="IPR023346">
    <property type="entry name" value="Lysozyme-like_dom_sf"/>
</dbReference>